<organism evidence="1 2">
    <name type="scientific">Candidatus Viridilinea mediisalina</name>
    <dbReference type="NCBI Taxonomy" id="2024553"/>
    <lineage>
        <taxon>Bacteria</taxon>
        <taxon>Bacillati</taxon>
        <taxon>Chloroflexota</taxon>
        <taxon>Chloroflexia</taxon>
        <taxon>Chloroflexales</taxon>
        <taxon>Chloroflexineae</taxon>
        <taxon>Oscillochloridaceae</taxon>
        <taxon>Candidatus Viridilinea</taxon>
    </lineage>
</organism>
<dbReference type="EMBL" id="NQWI01000318">
    <property type="protein sequence ID" value="PDV97725.1"/>
    <property type="molecule type" value="Genomic_DNA"/>
</dbReference>
<keyword evidence="2" id="KW-1185">Reference proteome</keyword>
<evidence type="ECO:0008006" key="3">
    <source>
        <dbReference type="Google" id="ProtNLM"/>
    </source>
</evidence>
<evidence type="ECO:0000313" key="2">
    <source>
        <dbReference type="Proteomes" id="UP000220527"/>
    </source>
</evidence>
<sequence>MRLDHYLDVQAEDVIRLKGHRIGLEHIVERYHEGYSPEQIALEYPGVSLEQIYGVIAYYLHHQAHVDAYIARIDAAAEAHYQTWAAAMPPISQRVRAIIAQRQQEHALR</sequence>
<evidence type="ECO:0000313" key="1">
    <source>
        <dbReference type="EMBL" id="PDV97725.1"/>
    </source>
</evidence>
<comment type="caution">
    <text evidence="1">The sequence shown here is derived from an EMBL/GenBank/DDBJ whole genome shotgun (WGS) entry which is preliminary data.</text>
</comment>
<gene>
    <name evidence="1" type="ORF">CJ255_22235</name>
</gene>
<dbReference type="SUPFAM" id="SSF46689">
    <property type="entry name" value="Homeodomain-like"/>
    <property type="match status" value="1"/>
</dbReference>
<accession>A0A2A6RDA5</accession>
<dbReference type="Proteomes" id="UP000220527">
    <property type="component" value="Unassembled WGS sequence"/>
</dbReference>
<dbReference type="InterPro" id="IPR009057">
    <property type="entry name" value="Homeodomain-like_sf"/>
</dbReference>
<dbReference type="RefSeq" id="WP_097646223.1">
    <property type="nucleotide sequence ID" value="NZ_NQWI01000318.1"/>
</dbReference>
<dbReference type="Gene3D" id="1.10.10.10">
    <property type="entry name" value="Winged helix-like DNA-binding domain superfamily/Winged helix DNA-binding domain"/>
    <property type="match status" value="1"/>
</dbReference>
<reference evidence="2" key="1">
    <citation type="submission" date="2017-08" db="EMBL/GenBank/DDBJ databases">
        <authorList>
            <person name="Grouzdev D.S."/>
            <person name="Gaisin V.A."/>
            <person name="Rysina M.S."/>
            <person name="Gorlenko V.M."/>
        </authorList>
    </citation>
    <scope>NUCLEOTIDE SEQUENCE [LARGE SCALE GENOMIC DNA]</scope>
    <source>
        <strain evidence="2">Kir15-3F</strain>
    </source>
</reference>
<name>A0A2A6RDA5_9CHLR</name>
<dbReference type="InterPro" id="IPR007367">
    <property type="entry name" value="DUF433"/>
</dbReference>
<dbReference type="AlphaFoldDB" id="A0A2A6RDA5"/>
<dbReference type="InterPro" id="IPR036388">
    <property type="entry name" value="WH-like_DNA-bd_sf"/>
</dbReference>
<dbReference type="OrthoDB" id="166433at2"/>
<protein>
    <recommendedName>
        <fullName evidence="3">DUF433 domain-containing protein</fullName>
    </recommendedName>
</protein>
<proteinExistence type="predicted"/>
<dbReference type="Pfam" id="PF04255">
    <property type="entry name" value="DUF433"/>
    <property type="match status" value="1"/>
</dbReference>